<dbReference type="CDD" id="cd09110">
    <property type="entry name" value="PLDc_CLS_1"/>
    <property type="match status" value="1"/>
</dbReference>
<evidence type="ECO:0000313" key="2">
    <source>
        <dbReference type="EMBL" id="SJN32330.1"/>
    </source>
</evidence>
<sequence>MARLSPLDVLGSAERLRPVLRKAALGALAAVTVVPTAVAAGLTAVDMVKRSGRKARPAERPGTFSATVGDSELTIFTSGEDLYDDMIREIDAAERSVKLETFIWKGDRTGQRFLEACNRAAERGVDVWVIYDGFANLVVPHSFYQQFHEDVRVFRMPAFTRPYWRGVVRHTGFNHSKILVIDGRVGYIGGFNIGDDYAHLWRDTHVKEVGPAVWGLDHSIATVWNAAHGEDDQMEWFAPGSWDQRVTVASNLPVQLVYPIRGTYLNAIERATSRIRISTPYFIPDQQVLTALKAAAQRGADVQVMVPMDSNHIVADWASRGFTAEMLEAGITILLYKAGMIHAKTATIDGQWSTVGTANIDRLSLGYNYETNLEVVDKDFAARMEEIFESDRQHCEVVDPHRWRERHKGAQVVEALIAPLRPLL</sequence>
<dbReference type="EMBL" id="FUKP01000063">
    <property type="protein sequence ID" value="SJN32330.1"/>
    <property type="molecule type" value="Genomic_DNA"/>
</dbReference>
<dbReference type="OrthoDB" id="9762009at2"/>
<dbReference type="GO" id="GO:0032049">
    <property type="term" value="P:cardiolipin biosynthetic process"/>
    <property type="evidence" value="ECO:0007669"/>
    <property type="project" value="UniProtKB-ARBA"/>
</dbReference>
<accession>A0A1R4JJU5</accession>
<keyword evidence="5" id="KW-1185">Reference proteome</keyword>
<evidence type="ECO:0000313" key="4">
    <source>
        <dbReference type="Proteomes" id="UP000196230"/>
    </source>
</evidence>
<evidence type="ECO:0000259" key="1">
    <source>
        <dbReference type="PROSITE" id="PS50035"/>
    </source>
</evidence>
<feature type="domain" description="PLD phosphodiesterase" evidence="1">
    <location>
        <begin position="337"/>
        <end position="364"/>
    </location>
</feature>
<dbReference type="GO" id="GO:0030572">
    <property type="term" value="F:phosphatidyltransferase activity"/>
    <property type="evidence" value="ECO:0007669"/>
    <property type="project" value="UniProtKB-ARBA"/>
</dbReference>
<gene>
    <name evidence="3" type="ORF">E4A49_06395</name>
    <name evidence="2" type="ORF">FM125_08985</name>
</gene>
<reference evidence="3 5" key="2">
    <citation type="submission" date="2019-03" db="EMBL/GenBank/DDBJ databases">
        <title>Reclassification of Micrococcus aloeverae and Micrococcus yunnanensis as later heterotypic synonyms of Micrococcus luteus.</title>
        <authorList>
            <person name="Huang C.-H."/>
        </authorList>
    </citation>
    <scope>NUCLEOTIDE SEQUENCE [LARGE SCALE GENOMIC DNA]</scope>
    <source>
        <strain evidence="3 5">BCRC 12151</strain>
    </source>
</reference>
<dbReference type="RefSeq" id="WP_067190392.1">
    <property type="nucleotide sequence ID" value="NZ_CP126965.1"/>
</dbReference>
<dbReference type="Proteomes" id="UP000196230">
    <property type="component" value="Unassembled WGS sequence"/>
</dbReference>
<dbReference type="Pfam" id="PF13091">
    <property type="entry name" value="PLDc_2"/>
    <property type="match status" value="2"/>
</dbReference>
<dbReference type="EC" id="2.7.8.-" evidence="2"/>
<evidence type="ECO:0000313" key="5">
    <source>
        <dbReference type="Proteomes" id="UP000297477"/>
    </source>
</evidence>
<dbReference type="SUPFAM" id="SSF56024">
    <property type="entry name" value="Phospholipase D/nuclease"/>
    <property type="match status" value="2"/>
</dbReference>
<proteinExistence type="predicted"/>
<reference evidence="2 4" key="1">
    <citation type="submission" date="2017-02" db="EMBL/GenBank/DDBJ databases">
        <authorList>
            <person name="Peterson S.W."/>
        </authorList>
    </citation>
    <scope>NUCLEOTIDE SEQUENCE [LARGE SCALE GENOMIC DNA]</scope>
    <source>
        <strain evidence="2 4">2B3F</strain>
    </source>
</reference>
<evidence type="ECO:0000313" key="3">
    <source>
        <dbReference type="EMBL" id="TFH99271.1"/>
    </source>
</evidence>
<dbReference type="PANTHER" id="PTHR21248:SF22">
    <property type="entry name" value="PHOSPHOLIPASE D"/>
    <property type="match status" value="1"/>
</dbReference>
<keyword evidence="2" id="KW-0808">Transferase</keyword>
<dbReference type="InterPro" id="IPR025202">
    <property type="entry name" value="PLD-like_dom"/>
</dbReference>
<dbReference type="PANTHER" id="PTHR21248">
    <property type="entry name" value="CARDIOLIPIN SYNTHASE"/>
    <property type="match status" value="1"/>
</dbReference>
<dbReference type="Gene3D" id="3.30.870.10">
    <property type="entry name" value="Endonuclease Chain A"/>
    <property type="match status" value="2"/>
</dbReference>
<dbReference type="Proteomes" id="UP000297477">
    <property type="component" value="Unassembled WGS sequence"/>
</dbReference>
<name>A0A1R4JJU5_9MICC</name>
<feature type="domain" description="PLD phosphodiesterase" evidence="1">
    <location>
        <begin position="170"/>
        <end position="197"/>
    </location>
</feature>
<organism evidence="2 4">
    <name type="scientific">Micrococcus lylae</name>
    <dbReference type="NCBI Taxonomy" id="1273"/>
    <lineage>
        <taxon>Bacteria</taxon>
        <taxon>Bacillati</taxon>
        <taxon>Actinomycetota</taxon>
        <taxon>Actinomycetes</taxon>
        <taxon>Micrococcales</taxon>
        <taxon>Micrococcaceae</taxon>
        <taxon>Micrococcus</taxon>
    </lineage>
</organism>
<dbReference type="SMART" id="SM00155">
    <property type="entry name" value="PLDc"/>
    <property type="match status" value="2"/>
</dbReference>
<protein>
    <submittedName>
        <fullName evidence="2">Cardiolipin synthetase</fullName>
        <ecNumber evidence="2">2.7.8.-</ecNumber>
    </submittedName>
    <submittedName>
        <fullName evidence="3">Phosphatidylserine/phosphatidylglycerophosphate/ cardiolipin synthase family protein</fullName>
    </submittedName>
</protein>
<dbReference type="InterPro" id="IPR001736">
    <property type="entry name" value="PLipase_D/transphosphatidylase"/>
</dbReference>
<dbReference type="AlphaFoldDB" id="A0A1R4JJU5"/>
<dbReference type="PROSITE" id="PS50035">
    <property type="entry name" value="PLD"/>
    <property type="match status" value="2"/>
</dbReference>
<dbReference type="EMBL" id="SPKT01000010">
    <property type="protein sequence ID" value="TFH99271.1"/>
    <property type="molecule type" value="Genomic_DNA"/>
</dbReference>
<dbReference type="CDD" id="cd09112">
    <property type="entry name" value="PLDc_CLS_2"/>
    <property type="match status" value="1"/>
</dbReference>